<keyword evidence="2 6" id="KW-0808">Transferase</keyword>
<evidence type="ECO:0000256" key="4">
    <source>
        <dbReference type="SAM" id="MobiDB-lite"/>
    </source>
</evidence>
<feature type="region of interest" description="Disordered" evidence="4">
    <location>
        <begin position="81"/>
        <end position="157"/>
    </location>
</feature>
<evidence type="ECO:0000256" key="3">
    <source>
        <dbReference type="ARBA" id="ARBA00022691"/>
    </source>
</evidence>
<evidence type="ECO:0000256" key="1">
    <source>
        <dbReference type="ARBA" id="ARBA00022603"/>
    </source>
</evidence>
<feature type="domain" description="O-methyltransferase C-terminal" evidence="5">
    <location>
        <begin position="442"/>
        <end position="561"/>
    </location>
</feature>
<dbReference type="PANTHER" id="PTHR43712:SF2">
    <property type="entry name" value="O-METHYLTRANSFERASE CICE"/>
    <property type="match status" value="1"/>
</dbReference>
<dbReference type="GO" id="GO:0032259">
    <property type="term" value="P:methylation"/>
    <property type="evidence" value="ECO:0007669"/>
    <property type="project" value="UniProtKB-KW"/>
</dbReference>
<proteinExistence type="predicted"/>
<dbReference type="PANTHER" id="PTHR43712">
    <property type="entry name" value="PUTATIVE (AFU_ORTHOLOGUE AFUA_4G14580)-RELATED"/>
    <property type="match status" value="1"/>
</dbReference>
<feature type="compositionally biased region" description="Gly residues" evidence="4">
    <location>
        <begin position="800"/>
        <end position="810"/>
    </location>
</feature>
<evidence type="ECO:0000256" key="2">
    <source>
        <dbReference type="ARBA" id="ARBA00022679"/>
    </source>
</evidence>
<dbReference type="InParanoid" id="A0A401GN34"/>
<keyword evidence="3" id="KW-0949">S-adenosyl-L-methionine</keyword>
<feature type="compositionally biased region" description="Low complexity" evidence="4">
    <location>
        <begin position="85"/>
        <end position="108"/>
    </location>
</feature>
<name>A0A401GN34_9APHY</name>
<dbReference type="InterPro" id="IPR001077">
    <property type="entry name" value="COMT_C"/>
</dbReference>
<dbReference type="Gene3D" id="1.10.10.10">
    <property type="entry name" value="Winged helix-like DNA-binding domain superfamily/Winged helix DNA-binding domain"/>
    <property type="match status" value="1"/>
</dbReference>
<feature type="region of interest" description="Disordered" evidence="4">
    <location>
        <begin position="785"/>
        <end position="869"/>
    </location>
</feature>
<dbReference type="GO" id="GO:0008171">
    <property type="term" value="F:O-methyltransferase activity"/>
    <property type="evidence" value="ECO:0007669"/>
    <property type="project" value="InterPro"/>
</dbReference>
<gene>
    <name evidence="6" type="ORF">SCP_0506830</name>
</gene>
<protein>
    <submittedName>
        <fullName evidence="6">4-O-methyltransferase 1</fullName>
    </submittedName>
</protein>
<reference evidence="6 7" key="1">
    <citation type="journal article" date="2018" name="Sci. Rep.">
        <title>Genome sequence of the cauliflower mushroom Sparassis crispa (Hanabiratake) and its association with beneficial usage.</title>
        <authorList>
            <person name="Kiyama R."/>
            <person name="Furutani Y."/>
            <person name="Kawaguchi K."/>
            <person name="Nakanishi T."/>
        </authorList>
    </citation>
    <scope>NUCLEOTIDE SEQUENCE [LARGE SCALE GENOMIC DNA]</scope>
</reference>
<comment type="caution">
    <text evidence="6">The sequence shown here is derived from an EMBL/GenBank/DDBJ whole genome shotgun (WGS) entry which is preliminary data.</text>
</comment>
<evidence type="ECO:0000313" key="7">
    <source>
        <dbReference type="Proteomes" id="UP000287166"/>
    </source>
</evidence>
<sequence length="869" mass="92534">MTTTFATLRALHALIGTALDDIERVYTDASAPGTPFSPFSPSAAFSPFSPTPFSPNSFAPYPSPSSPTSSLTDEDFLATMTFRPRSSASSSTTSTSASERSSPVADSASDAEADDDASAPVDVPSTPGRVRPPPILTSLSPASARNAGSRFRSGSTHSPVAVRAYPITPRTPHTGLAFSAIGPVTPPDSASFLDFPDPDVPFYNTPAKEGDHEVETLREMQMDSRERAEALMSHPAVISATNRLVAACGQLTASVQRPFLTLSDASMGYHLPSCLRFLEASHAVEILREAGPRGLHVRDLAKQIDALRRRNSDTGPSANEGQVGVDTAQLSHILRLLATHHITREVRPDVFANNRVSAALDSGRTCAELRDTPEGKYEGTNGIAAFIGLCTDELFKASAYLTDVFLPEPPASKPSAPAAGHPDAHHDNFPPAGEITAPLPAVPFNLAFSTPAPFFEWLERQDNAARLRRFGAAMTGTGSWEVPGAVLTGFPWQTLASGSLVVDVGGGIGSTSMLLARAFSHLKFVVQDRPQVVQMGEAAWRARCPELLDGGRAAFQAHDFFTPQPPLPPIIEKSIEPAASPRTPEGEDAPAVFLLRVITHDWPDELVTRILLHLRRAAGPYTRLLLADYVLPLACIDEDDEADVNSEPREDLPPGSVRTLAPEGSPLLANLGKANANAYWLDLTMRATFNAQERTLREIAALTLTAGWRVVQVTRAEGSVFGHIIAVPVDISPAALVLLDTPLPGVADGSSQENTQEMARSLGKARETFGSYVSLHSEDVLRMKRRGVPTTGGRRANASGAGGASAGGGRTLRKRRSTLVGRDPRVQPQTQAGGQSLLPAAEIGPAGGPATRGLRSMKSRGVLRERRAR</sequence>
<accession>A0A401GN34</accession>
<dbReference type="RefSeq" id="XP_027614541.1">
    <property type="nucleotide sequence ID" value="XM_027758740.1"/>
</dbReference>
<feature type="region of interest" description="Disordered" evidence="4">
    <location>
        <begin position="411"/>
        <end position="432"/>
    </location>
</feature>
<organism evidence="6 7">
    <name type="scientific">Sparassis crispa</name>
    <dbReference type="NCBI Taxonomy" id="139825"/>
    <lineage>
        <taxon>Eukaryota</taxon>
        <taxon>Fungi</taxon>
        <taxon>Dikarya</taxon>
        <taxon>Basidiomycota</taxon>
        <taxon>Agaricomycotina</taxon>
        <taxon>Agaricomycetes</taxon>
        <taxon>Polyporales</taxon>
        <taxon>Sparassidaceae</taxon>
        <taxon>Sparassis</taxon>
    </lineage>
</organism>
<dbReference type="InterPro" id="IPR016461">
    <property type="entry name" value="COMT-like"/>
</dbReference>
<dbReference type="STRING" id="139825.A0A401GN34"/>
<evidence type="ECO:0000259" key="5">
    <source>
        <dbReference type="Pfam" id="PF00891"/>
    </source>
</evidence>
<dbReference type="AlphaFoldDB" id="A0A401GN34"/>
<dbReference type="SUPFAM" id="SSF53335">
    <property type="entry name" value="S-adenosyl-L-methionine-dependent methyltransferases"/>
    <property type="match status" value="1"/>
</dbReference>
<dbReference type="PROSITE" id="PS51683">
    <property type="entry name" value="SAM_OMT_II"/>
    <property type="match status" value="1"/>
</dbReference>
<keyword evidence="1 6" id="KW-0489">Methyltransferase</keyword>
<evidence type="ECO:0000313" key="6">
    <source>
        <dbReference type="EMBL" id="GBE83628.1"/>
    </source>
</evidence>
<dbReference type="InterPro" id="IPR029063">
    <property type="entry name" value="SAM-dependent_MTases_sf"/>
</dbReference>
<dbReference type="EMBL" id="BFAD01000005">
    <property type="protein sequence ID" value="GBE83628.1"/>
    <property type="molecule type" value="Genomic_DNA"/>
</dbReference>
<keyword evidence="7" id="KW-1185">Reference proteome</keyword>
<dbReference type="Gene3D" id="3.40.50.150">
    <property type="entry name" value="Vaccinia Virus protein VP39"/>
    <property type="match status" value="1"/>
</dbReference>
<dbReference type="Proteomes" id="UP000287166">
    <property type="component" value="Unassembled WGS sequence"/>
</dbReference>
<dbReference type="OrthoDB" id="2410195at2759"/>
<dbReference type="Pfam" id="PF00891">
    <property type="entry name" value="Methyltransf_2"/>
    <property type="match status" value="1"/>
</dbReference>
<dbReference type="GeneID" id="38780545"/>
<dbReference type="InterPro" id="IPR036388">
    <property type="entry name" value="WH-like_DNA-bd_sf"/>
</dbReference>